<dbReference type="Proteomes" id="UP000008461">
    <property type="component" value="Chromosome"/>
</dbReference>
<dbReference type="InterPro" id="IPR044751">
    <property type="entry name" value="Ion_transp-like_CBS"/>
</dbReference>
<dbReference type="InterPro" id="IPR051676">
    <property type="entry name" value="UPF0053_domain"/>
</dbReference>
<dbReference type="PROSITE" id="PS51846">
    <property type="entry name" value="CNNM"/>
    <property type="match status" value="1"/>
</dbReference>
<reference key="2">
    <citation type="submission" date="2011-04" db="EMBL/GenBank/DDBJ databases">
        <title>Complete sequence of chromosome of Haliscomenobacter hydrossis DSM 1100.</title>
        <authorList>
            <consortium name="US DOE Joint Genome Institute (JGI-PGF)"/>
            <person name="Lucas S."/>
            <person name="Han J."/>
            <person name="Lapidus A."/>
            <person name="Bruce D."/>
            <person name="Goodwin L."/>
            <person name="Pitluck S."/>
            <person name="Peters L."/>
            <person name="Kyrpides N."/>
            <person name="Mavromatis K."/>
            <person name="Ivanova N."/>
            <person name="Ovchinnikova G."/>
            <person name="Pagani I."/>
            <person name="Daligault H."/>
            <person name="Detter J.C."/>
            <person name="Han C."/>
            <person name="Land M."/>
            <person name="Hauser L."/>
            <person name="Markowitz V."/>
            <person name="Cheng J.-F."/>
            <person name="Hugenholtz P."/>
            <person name="Woyke T."/>
            <person name="Wu D."/>
            <person name="Verbarg S."/>
            <person name="Frueling A."/>
            <person name="Brambilla E."/>
            <person name="Klenk H.-P."/>
            <person name="Eisen J.A."/>
        </authorList>
    </citation>
    <scope>NUCLEOTIDE SEQUENCE</scope>
    <source>
        <strain>DSM 1100</strain>
    </source>
</reference>
<feature type="transmembrane region" description="Helical" evidence="10">
    <location>
        <begin position="162"/>
        <end position="184"/>
    </location>
</feature>
<evidence type="ECO:0008006" key="15">
    <source>
        <dbReference type="Google" id="ProtNLM"/>
    </source>
</evidence>
<feature type="domain" description="CBS" evidence="11">
    <location>
        <begin position="309"/>
        <end position="368"/>
    </location>
</feature>
<evidence type="ECO:0000256" key="8">
    <source>
        <dbReference type="PROSITE-ProRule" id="PRU00703"/>
    </source>
</evidence>
<evidence type="ECO:0000256" key="10">
    <source>
        <dbReference type="SAM" id="Phobius"/>
    </source>
</evidence>
<comment type="subcellular location">
    <subcellularLocation>
        <location evidence="1">Cell membrane</location>
        <topology evidence="1">Multi-pass membrane protein</topology>
    </subcellularLocation>
</comment>
<dbReference type="Pfam" id="PF00571">
    <property type="entry name" value="CBS"/>
    <property type="match status" value="1"/>
</dbReference>
<dbReference type="OrthoDB" id="9798188at2"/>
<proteinExistence type="predicted"/>
<evidence type="ECO:0000256" key="3">
    <source>
        <dbReference type="ARBA" id="ARBA00022692"/>
    </source>
</evidence>
<dbReference type="CDD" id="cd04590">
    <property type="entry name" value="CBS_pair_CorC_HlyC_assoc"/>
    <property type="match status" value="1"/>
</dbReference>
<name>F4L271_HALH1</name>
<feature type="domain" description="CBS" evidence="11">
    <location>
        <begin position="246"/>
        <end position="306"/>
    </location>
</feature>
<evidence type="ECO:0000259" key="12">
    <source>
        <dbReference type="PROSITE" id="PS51846"/>
    </source>
</evidence>
<evidence type="ECO:0000313" key="14">
    <source>
        <dbReference type="Proteomes" id="UP000008461"/>
    </source>
</evidence>
<dbReference type="InterPro" id="IPR046342">
    <property type="entry name" value="CBS_dom_sf"/>
</dbReference>
<protein>
    <recommendedName>
        <fullName evidence="15">Hemolysin</fullName>
    </recommendedName>
</protein>
<dbReference type="Pfam" id="PF03471">
    <property type="entry name" value="CorC_HlyC"/>
    <property type="match status" value="1"/>
</dbReference>
<accession>F4L271</accession>
<keyword evidence="3 9" id="KW-0812">Transmembrane</keyword>
<dbReference type="KEGG" id="hhy:Halhy_3826"/>
<dbReference type="InterPro" id="IPR005170">
    <property type="entry name" value="Transptr-assoc_dom"/>
</dbReference>
<keyword evidence="2" id="KW-1003">Cell membrane</keyword>
<dbReference type="SUPFAM" id="SSF54631">
    <property type="entry name" value="CBS-domain pair"/>
    <property type="match status" value="1"/>
</dbReference>
<dbReference type="eggNOG" id="COG1253">
    <property type="taxonomic scope" value="Bacteria"/>
</dbReference>
<dbReference type="GO" id="GO:0050660">
    <property type="term" value="F:flavin adenine dinucleotide binding"/>
    <property type="evidence" value="ECO:0007669"/>
    <property type="project" value="InterPro"/>
</dbReference>
<evidence type="ECO:0000256" key="4">
    <source>
        <dbReference type="ARBA" id="ARBA00022737"/>
    </source>
</evidence>
<dbReference type="InterPro" id="IPR016169">
    <property type="entry name" value="FAD-bd_PCMH_sub2"/>
</dbReference>
<keyword evidence="7 9" id="KW-0472">Membrane</keyword>
<keyword evidence="5 9" id="KW-1133">Transmembrane helix</keyword>
<gene>
    <name evidence="13" type="ordered locus">Halhy_3826</name>
</gene>
<dbReference type="GO" id="GO:0005886">
    <property type="term" value="C:plasma membrane"/>
    <property type="evidence" value="ECO:0007669"/>
    <property type="project" value="UniProtKB-SubCell"/>
</dbReference>
<dbReference type="SMART" id="SM01091">
    <property type="entry name" value="CorC_HlyC"/>
    <property type="match status" value="1"/>
</dbReference>
<dbReference type="AlphaFoldDB" id="F4L271"/>
<organism evidence="13 14">
    <name type="scientific">Haliscomenobacter hydrossis (strain ATCC 27775 / DSM 1100 / LMG 10767 / O)</name>
    <dbReference type="NCBI Taxonomy" id="760192"/>
    <lineage>
        <taxon>Bacteria</taxon>
        <taxon>Pseudomonadati</taxon>
        <taxon>Bacteroidota</taxon>
        <taxon>Saprospiria</taxon>
        <taxon>Saprospirales</taxon>
        <taxon>Haliscomenobacteraceae</taxon>
        <taxon>Haliscomenobacter</taxon>
    </lineage>
</organism>
<dbReference type="PROSITE" id="PS51371">
    <property type="entry name" value="CBS"/>
    <property type="match status" value="2"/>
</dbReference>
<evidence type="ECO:0000256" key="5">
    <source>
        <dbReference type="ARBA" id="ARBA00022989"/>
    </source>
</evidence>
<dbReference type="HOGENOM" id="CLU_015237_4_0_10"/>
<dbReference type="SUPFAM" id="SSF56176">
    <property type="entry name" value="FAD-binding/transporter-associated domain-like"/>
    <property type="match status" value="1"/>
</dbReference>
<keyword evidence="4" id="KW-0677">Repeat</keyword>
<feature type="transmembrane region" description="Helical" evidence="10">
    <location>
        <begin position="126"/>
        <end position="150"/>
    </location>
</feature>
<sequence length="458" mass="51879">MNCENGHRAKQKHRFRNCLLSLSISSPNEPLVEIFIIIIFNLINGIFALSEIALVSVKKQRMVQLTEAGNLRARKVLQLLKKPEDFLSAVQIGITLIGIVSGVYGGATLTDNFRPVVEQVEVLRPYAGQIAYVLVVALITYLSIVIGELIPKTLAMKYAEPVALSIAGFILIFSKFARPFVWLLTTTTNLVFRILGIKPAEEEKVTEEELRYIIKTAGRQGLFEKEESEIHNNAISFADLRAKNLMTHRLEVDWVDVTDPPEKTEERLLQSNHFQFPVCEDKYDNILGYLHVKDFFAKKNEPGFQIRSIIREPVFIPENQFSIDILQQFKKQRCYFGIVVDEFGAFEGVITLHDLSEALVGDLPDQDEVAPEIISRADGSLLVGGSVAVHELNQFLKIDFIPEKNTFYTSMAGFVIHQTERIPDVGEQIEFNGRRIEIVDRDGVRIDQVIIHPEQKVD</sequence>
<dbReference type="PANTHER" id="PTHR43099:SF5">
    <property type="entry name" value="HLYC_CORC FAMILY TRANSPORTER"/>
    <property type="match status" value="1"/>
</dbReference>
<evidence type="ECO:0000256" key="9">
    <source>
        <dbReference type="PROSITE-ProRule" id="PRU01193"/>
    </source>
</evidence>
<dbReference type="InterPro" id="IPR002550">
    <property type="entry name" value="CNNM"/>
</dbReference>
<feature type="transmembrane region" description="Helical" evidence="10">
    <location>
        <begin position="86"/>
        <end position="106"/>
    </location>
</feature>
<evidence type="ECO:0000256" key="6">
    <source>
        <dbReference type="ARBA" id="ARBA00023122"/>
    </source>
</evidence>
<dbReference type="EMBL" id="CP002691">
    <property type="protein sequence ID" value="AEE51678.1"/>
    <property type="molecule type" value="Genomic_DNA"/>
</dbReference>
<evidence type="ECO:0000256" key="2">
    <source>
        <dbReference type="ARBA" id="ARBA00022475"/>
    </source>
</evidence>
<evidence type="ECO:0000256" key="1">
    <source>
        <dbReference type="ARBA" id="ARBA00004651"/>
    </source>
</evidence>
<evidence type="ECO:0000259" key="11">
    <source>
        <dbReference type="PROSITE" id="PS51371"/>
    </source>
</evidence>
<evidence type="ECO:0000313" key="13">
    <source>
        <dbReference type="EMBL" id="AEE51678.1"/>
    </source>
</evidence>
<feature type="domain" description="CNNM transmembrane" evidence="12">
    <location>
        <begin position="26"/>
        <end position="227"/>
    </location>
</feature>
<dbReference type="STRING" id="760192.Halhy_3826"/>
<reference evidence="13 14" key="1">
    <citation type="journal article" date="2011" name="Stand. Genomic Sci.">
        <title>Complete genome sequence of Haliscomenobacter hydrossis type strain (O).</title>
        <authorList>
            <consortium name="US DOE Joint Genome Institute (JGI-PGF)"/>
            <person name="Daligault H."/>
            <person name="Lapidus A."/>
            <person name="Zeytun A."/>
            <person name="Nolan M."/>
            <person name="Lucas S."/>
            <person name="Del Rio T.G."/>
            <person name="Tice H."/>
            <person name="Cheng J.F."/>
            <person name="Tapia R."/>
            <person name="Han C."/>
            <person name="Goodwin L."/>
            <person name="Pitluck S."/>
            <person name="Liolios K."/>
            <person name="Pagani I."/>
            <person name="Ivanova N."/>
            <person name="Huntemann M."/>
            <person name="Mavromatis K."/>
            <person name="Mikhailova N."/>
            <person name="Pati A."/>
            <person name="Chen A."/>
            <person name="Palaniappan K."/>
            <person name="Land M."/>
            <person name="Hauser L."/>
            <person name="Brambilla E.M."/>
            <person name="Rohde M."/>
            <person name="Verbarg S."/>
            <person name="Goker M."/>
            <person name="Bristow J."/>
            <person name="Eisen J.A."/>
            <person name="Markowitz V."/>
            <person name="Hugenholtz P."/>
            <person name="Kyrpides N.C."/>
            <person name="Klenk H.P."/>
            <person name="Woyke T."/>
        </authorList>
    </citation>
    <scope>NUCLEOTIDE SEQUENCE [LARGE SCALE GENOMIC DNA]</scope>
    <source>
        <strain evidence="14">ATCC 27775 / DSM 1100 / LMG 10767 / O</strain>
    </source>
</reference>
<dbReference type="InterPro" id="IPR000644">
    <property type="entry name" value="CBS_dom"/>
</dbReference>
<dbReference type="Pfam" id="PF01595">
    <property type="entry name" value="CNNM"/>
    <property type="match status" value="1"/>
</dbReference>
<dbReference type="Gene3D" id="3.30.465.10">
    <property type="match status" value="1"/>
</dbReference>
<feature type="transmembrane region" description="Helical" evidence="10">
    <location>
        <begin position="34"/>
        <end position="55"/>
    </location>
</feature>
<keyword evidence="14" id="KW-1185">Reference proteome</keyword>
<dbReference type="PANTHER" id="PTHR43099">
    <property type="entry name" value="UPF0053 PROTEIN YRKA"/>
    <property type="match status" value="1"/>
</dbReference>
<evidence type="ECO:0000256" key="7">
    <source>
        <dbReference type="ARBA" id="ARBA00023136"/>
    </source>
</evidence>
<dbReference type="Gene3D" id="3.10.580.10">
    <property type="entry name" value="CBS-domain"/>
    <property type="match status" value="1"/>
</dbReference>
<keyword evidence="6 8" id="KW-0129">CBS domain</keyword>
<dbReference type="InterPro" id="IPR036318">
    <property type="entry name" value="FAD-bd_PCMH-like_sf"/>
</dbReference>